<evidence type="ECO:0000313" key="2">
    <source>
        <dbReference type="EMBL" id="SFC82868.1"/>
    </source>
</evidence>
<accession>A0A1I1MIA3</accession>
<dbReference type="STRING" id="910347.SAMN05421773_106187"/>
<name>A0A1I1MIA3_9ACTN</name>
<feature type="compositionally biased region" description="Low complexity" evidence="1">
    <location>
        <begin position="443"/>
        <end position="452"/>
    </location>
</feature>
<evidence type="ECO:0000313" key="3">
    <source>
        <dbReference type="Proteomes" id="UP000199207"/>
    </source>
</evidence>
<evidence type="ECO:0000256" key="1">
    <source>
        <dbReference type="SAM" id="MobiDB-lite"/>
    </source>
</evidence>
<dbReference type="Proteomes" id="UP000199207">
    <property type="component" value="Unassembled WGS sequence"/>
</dbReference>
<feature type="compositionally biased region" description="Basic and acidic residues" evidence="1">
    <location>
        <begin position="352"/>
        <end position="365"/>
    </location>
</feature>
<feature type="compositionally biased region" description="Basic and acidic residues" evidence="1">
    <location>
        <begin position="131"/>
        <end position="141"/>
    </location>
</feature>
<feature type="region of interest" description="Disordered" evidence="1">
    <location>
        <begin position="352"/>
        <end position="452"/>
    </location>
</feature>
<proteinExistence type="predicted"/>
<dbReference type="InterPro" id="IPR027417">
    <property type="entry name" value="P-loop_NTPase"/>
</dbReference>
<keyword evidence="3" id="KW-1185">Reference proteome</keyword>
<sequence>MGIRVNATRVSPALCRDFLARLQRAPLETRLIPAARHLSHPLVGDLLETAYASPHLRSRMLRPVTDFWSPALLRLALLAHASLYTAQAEMWLWACDQQWFTNSCERQEELQNLRRAALRVHNIDGPAAFRENGRKEVRDEATPAASEDLSDTGNLGSLADALERLDACLNRARRAADRTADALERENCPDPGDVHALQQLVDAFDHARQLVSAMASTDAEQDQDVAAQPENRSLSALRRQARSVQHHRADASLREELGALAGLRATAEDAGLKSAVEAARDSAAELRARRTWDDAERQAACSLRALITMIGLDSSAPDYSDRLVELQPPFVQGSSPAWMRLGYDCRRLTLTRPRESTADAPAEERLDTEDPGGQEARIPESPTMAVRPPAAPEEPTRRVETAAVATDEHAHAGHDDDNPSARPPEPPLGSELPAPAGLPAPASPVGAASAPPSHTSLAAFIAAERYSLASALAEATAQSTTRIAVLRICAWSMGLASDTGSCAGQLRTAVQELDVPAVAAVPVDRLLAATALLHTTVLTGDPGASGLLDALADRLPPRLGDAARAVGRRAQRGILTDCPVLSVAADTAGLETELAEARTECRLLLTGIPKFGFRPASAIAKSLLAPEGRVGKLLSLVAEDRREHHQEIGEEVRTFTDPALVRGLVDEIYWQVVKSGNRPLQGRNRNDLVRAVLERMRPVQAWVTCVRQLQAKGSWAAQEARAMLDEVLSAKDETLAQLAEQETESDPLRRAAAQAAGARLRRVYSLLEGRREVPAQDLPAGLARAGELLKIPGFHYDESSGEVLGDPTMQAVCDAADRSWEQAARAHVAAERFDTAHQLLELAGRGLLPGIADDVLPDDLDTVIRSSGKLVAEELARAADVLERRLRTSRVHNVVDEATERTLEHRLRDAEPAPDRNLAAVRTVHAALNAKLNRAWERERARFRARLEELPDTAEADRERVRKLLRDGDLLTAEQILNSLAKGEGIPALPDRGEFFHRFFPAVPDALADGIAPELVKTVRARGTFAGLPQLSFSRLSRENATTTADALEAWRRMALREGRERREGLKESELLAPTLRLLGLRNPRPVRQDRLPFGKDHRFLVLPGPEPLGDAPVPEFGSARGHRLHMLLVWGEPEPKRLQSWIEDDKGGAGLIVAHFGTLDVGRRAELAALAVGNPRPVILLDDAALAYLAAHGDGQWDSTLRVLLPFSAVNPYLSKKRAQVPREMFFGRRTELEEISSPRGSQVVYGGRGLGKSALLQEAGNRFLEQNPRARCRISLSLDSAGFGTLSPAEQIWGLIGQELERAEVLSVSKKARRLAGPDHSQVKASIVNWLEGDSDRELLVLLDEADKFFDSDAPEFLQTRRLRDLGRSTRDRVKVVFAGLRSVQRFTAAANSPFSHLAQEPVVVGPLKPADAAELLVQPLAALGYRFEDDDLVHSVLGHCSYQPYLIQMFAHRLVRDLHRRRRLASDSGQPLRPPYTILRSDVSSVQSDERLRESITDTFRDTLRLDPRYTVIANTTAYHAYQHTLEATMRESELRAACLDWWPDGFRNLNPDEFRAYLIELEGLGVLARDRDRRGWHLSSTNALGMIGGLSSVENELVSAADQPEPERFAAAEPRHRLTDGTFLPLTAEQVTDLLRRKTTQARVVLGTPATGVDVVADRLRRCAADNGWHAPTVAGRGAFRQALVEGRPDERRVIIDDLTGKSPAAESCQEAVEWALTRLPTGLDVHRSAVVVAGPGQWSLWPTVLGPDCPQGLGVVLLRRYTEYGLRARAVEQQQFTSESAFPRLLELTGGWPLLVDRAMATGNESQGLEELQEWLGSRQGAEEFLTACGVGDGSVLRPAFATLAGFFQDGEGSLSFVDLAELVEEDGAAPERTTAPQIVQMLQSMGLFRRDEADSRGRGQYIIDPVVLSCWRNSML</sequence>
<dbReference type="EMBL" id="FOLM01000006">
    <property type="protein sequence ID" value="SFC82868.1"/>
    <property type="molecule type" value="Genomic_DNA"/>
</dbReference>
<protein>
    <submittedName>
        <fullName evidence="2">Uncharacterized protein</fullName>
    </submittedName>
</protein>
<organism evidence="2 3">
    <name type="scientific">Streptomyces aidingensis</name>
    <dbReference type="NCBI Taxonomy" id="910347"/>
    <lineage>
        <taxon>Bacteria</taxon>
        <taxon>Bacillati</taxon>
        <taxon>Actinomycetota</taxon>
        <taxon>Actinomycetes</taxon>
        <taxon>Kitasatosporales</taxon>
        <taxon>Streptomycetaceae</taxon>
        <taxon>Streptomyces</taxon>
    </lineage>
</organism>
<gene>
    <name evidence="2" type="ORF">SAMN05421773_106187</name>
</gene>
<dbReference type="SUPFAM" id="SSF52540">
    <property type="entry name" value="P-loop containing nucleoside triphosphate hydrolases"/>
    <property type="match status" value="1"/>
</dbReference>
<feature type="region of interest" description="Disordered" evidence="1">
    <location>
        <begin position="129"/>
        <end position="152"/>
    </location>
</feature>
<reference evidence="2 3" key="1">
    <citation type="submission" date="2016-10" db="EMBL/GenBank/DDBJ databases">
        <authorList>
            <person name="de Groot N.N."/>
        </authorList>
    </citation>
    <scope>NUCLEOTIDE SEQUENCE [LARGE SCALE GENOMIC DNA]</scope>
    <source>
        <strain evidence="2 3">CGMCC 4.5739</strain>
    </source>
</reference>
<dbReference type="Gene3D" id="3.40.50.300">
    <property type="entry name" value="P-loop containing nucleotide triphosphate hydrolases"/>
    <property type="match status" value="1"/>
</dbReference>
<feature type="compositionally biased region" description="Basic and acidic residues" evidence="1">
    <location>
        <begin position="394"/>
        <end position="419"/>
    </location>
</feature>